<reference evidence="6 7" key="1">
    <citation type="submission" date="2020-06" db="EMBL/GenBank/DDBJ databases">
        <authorList>
            <person name="Li R."/>
            <person name="Bekaert M."/>
        </authorList>
    </citation>
    <scope>NUCLEOTIDE SEQUENCE [LARGE SCALE GENOMIC DNA]</scope>
    <source>
        <strain evidence="7">wild</strain>
    </source>
</reference>
<comment type="similarity">
    <text evidence="1">Belongs to the helicase family.</text>
</comment>
<keyword evidence="1" id="KW-0347">Helicase</keyword>
<dbReference type="InterPro" id="IPR046700">
    <property type="entry name" value="DUF6570"/>
</dbReference>
<protein>
    <recommendedName>
        <fullName evidence="1">ATP-dependent DNA helicase</fullName>
        <ecNumber evidence="1">5.6.2.3</ecNumber>
    </recommendedName>
</protein>
<dbReference type="Pfam" id="PF20209">
    <property type="entry name" value="DUF6570"/>
    <property type="match status" value="1"/>
</dbReference>
<dbReference type="Pfam" id="PF14214">
    <property type="entry name" value="Helitron_like_N"/>
    <property type="match status" value="1"/>
</dbReference>
<comment type="cofactor">
    <cofactor evidence="1">
        <name>Mg(2+)</name>
        <dbReference type="ChEBI" id="CHEBI:18420"/>
    </cofactor>
</comment>
<dbReference type="GO" id="GO:0000723">
    <property type="term" value="P:telomere maintenance"/>
    <property type="evidence" value="ECO:0007669"/>
    <property type="project" value="InterPro"/>
</dbReference>
<dbReference type="InterPro" id="IPR027417">
    <property type="entry name" value="P-loop_NTPase"/>
</dbReference>
<feature type="region of interest" description="Disordered" evidence="2">
    <location>
        <begin position="136"/>
        <end position="157"/>
    </location>
</feature>
<keyword evidence="1" id="KW-0067">ATP-binding</keyword>
<dbReference type="Gene3D" id="3.40.50.300">
    <property type="entry name" value="P-loop containing nucleotide triphosphate hydrolases"/>
    <property type="match status" value="1"/>
</dbReference>
<organism evidence="6 7">
    <name type="scientific">Mytilus coruscus</name>
    <name type="common">Sea mussel</name>
    <dbReference type="NCBI Taxonomy" id="42192"/>
    <lineage>
        <taxon>Eukaryota</taxon>
        <taxon>Metazoa</taxon>
        <taxon>Spiralia</taxon>
        <taxon>Lophotrochozoa</taxon>
        <taxon>Mollusca</taxon>
        <taxon>Bivalvia</taxon>
        <taxon>Autobranchia</taxon>
        <taxon>Pteriomorphia</taxon>
        <taxon>Mytilida</taxon>
        <taxon>Mytiloidea</taxon>
        <taxon>Mytilidae</taxon>
        <taxon>Mytilinae</taxon>
        <taxon>Mytilus</taxon>
    </lineage>
</organism>
<keyword evidence="1" id="KW-0233">DNA recombination</keyword>
<dbReference type="InterPro" id="IPR010285">
    <property type="entry name" value="DNA_helicase_pif1-like_DEAD"/>
</dbReference>
<evidence type="ECO:0000259" key="4">
    <source>
        <dbReference type="Pfam" id="PF14214"/>
    </source>
</evidence>
<name>A0A6J8F468_MYTCO</name>
<dbReference type="GO" id="GO:0043139">
    <property type="term" value="F:5'-3' DNA helicase activity"/>
    <property type="evidence" value="ECO:0007669"/>
    <property type="project" value="UniProtKB-EC"/>
</dbReference>
<keyword evidence="1" id="KW-0227">DNA damage</keyword>
<dbReference type="OrthoDB" id="6134894at2759"/>
<evidence type="ECO:0000256" key="2">
    <source>
        <dbReference type="SAM" id="MobiDB-lite"/>
    </source>
</evidence>
<keyword evidence="7" id="KW-1185">Reference proteome</keyword>
<feature type="domain" description="Helitron helicase-like" evidence="4">
    <location>
        <begin position="202"/>
        <end position="350"/>
    </location>
</feature>
<dbReference type="GO" id="GO:0005524">
    <property type="term" value="F:ATP binding"/>
    <property type="evidence" value="ECO:0007669"/>
    <property type="project" value="UniProtKB-KW"/>
</dbReference>
<dbReference type="EC" id="5.6.2.3" evidence="1"/>
<dbReference type="GO" id="GO:0006310">
    <property type="term" value="P:DNA recombination"/>
    <property type="evidence" value="ECO:0007669"/>
    <property type="project" value="UniProtKB-KW"/>
</dbReference>
<dbReference type="InterPro" id="IPR025476">
    <property type="entry name" value="Helitron_helicase-like"/>
</dbReference>
<dbReference type="GO" id="GO:0016787">
    <property type="term" value="F:hydrolase activity"/>
    <property type="evidence" value="ECO:0007669"/>
    <property type="project" value="UniProtKB-KW"/>
</dbReference>
<dbReference type="EMBL" id="CACVKT020010430">
    <property type="protein sequence ID" value="CAC5426435.1"/>
    <property type="molecule type" value="Genomic_DNA"/>
</dbReference>
<keyword evidence="1" id="KW-0234">DNA repair</keyword>
<comment type="catalytic activity">
    <reaction evidence="1">
        <text>ATP + H2O = ADP + phosphate + H(+)</text>
        <dbReference type="Rhea" id="RHEA:13065"/>
        <dbReference type="ChEBI" id="CHEBI:15377"/>
        <dbReference type="ChEBI" id="CHEBI:15378"/>
        <dbReference type="ChEBI" id="CHEBI:30616"/>
        <dbReference type="ChEBI" id="CHEBI:43474"/>
        <dbReference type="ChEBI" id="CHEBI:456216"/>
        <dbReference type="EC" id="5.6.2.3"/>
    </reaction>
</comment>
<sequence length="889" mass="100172">MDPKHIPSELADLTVVEQQLICRISPCINVHMLGHGGIASGGHCVTFPQEVNEPAKIFPRLPEEINVIRVRKQGKNGTSKDFVVRRLKIQTALLFLKQYNSAYFDIIISKERLAALPIDGELSDIQTVEYQANTVHISDNGPAPDQTDPGEIEGNTHSSVILPDPHINIRKKVEDIVSDVVGQAHGDVTINKKVQLLYLGQLGKTHQKIQNGDNSLAKQILYFGASLRGTSQYWAQRAKELRALIQYQINDKKGLPAFFTTGSCAEYHFKPLRRLLSIYLKETSGTDVDLSDRSKLFEALQKNTHIVAKYFDLRTNDYFHDVMSPAFGVTTYWYRQEFAKSRGMVHWHGLCWRSDREPHNLINECIEKGLSDAECAATLSEWASIHFGLTGSHPAGQDENGLSLKKLWPPPEGTAPLPPDDKNPLIKLLMDVSLSQETLLEDHLLLTNRFNIHRCSDYCLTSKKGKERQCRMEFGTESSPGKQLRETPAIVKDKNGSLRLEMARDHPMLVQHSRFHSQGWRANGDISLIVSKSDVDNPSVDDILATEKYVCGYACKGNQPTGAVVDLFNDLVNCADESTGATAKSLCTKLLIGTVKRDISAVEASYELSSLPLYRSSHSFQNRNEKDTSSFYDFICKSGKVPVLTGCNIQASWPLDENYCRTMLLLHTPNWRQLLDVKNDTLSWVQQMESFLQTDVCPNFVKADIEKARKHINDDNQEDDIPITSEQCEQPEWMELVQPNPLYDDTYTDFKYDNGGPEYNWCQPTFNYPPDLGVSWLQNLQSYIDTNDKKLDIPHVDVLKMNNDQKFAFSIVMKTIQNYTNKSDQFEPLRMIVSGTAGSGKSFLIKCLVKAIRNTFLSNKSVQVLCPTGNSANIISGVTLHSFFENSYT</sequence>
<feature type="domain" description="DNA helicase Pif1-like DEAD-box helicase" evidence="3">
    <location>
        <begin position="801"/>
        <end position="885"/>
    </location>
</feature>
<gene>
    <name evidence="6" type="ORF">MCOR_58137</name>
</gene>
<dbReference type="GO" id="GO:0006281">
    <property type="term" value="P:DNA repair"/>
    <property type="evidence" value="ECO:0007669"/>
    <property type="project" value="UniProtKB-KW"/>
</dbReference>
<proteinExistence type="inferred from homology"/>
<keyword evidence="1" id="KW-0547">Nucleotide-binding</keyword>
<dbReference type="SUPFAM" id="SSF52540">
    <property type="entry name" value="P-loop containing nucleoside triphosphate hydrolases"/>
    <property type="match status" value="1"/>
</dbReference>
<evidence type="ECO:0000313" key="7">
    <source>
        <dbReference type="Proteomes" id="UP000507470"/>
    </source>
</evidence>
<keyword evidence="1" id="KW-0378">Hydrolase</keyword>
<feature type="domain" description="DUF6570" evidence="5">
    <location>
        <begin position="1"/>
        <end position="114"/>
    </location>
</feature>
<dbReference type="Proteomes" id="UP000507470">
    <property type="component" value="Unassembled WGS sequence"/>
</dbReference>
<evidence type="ECO:0000256" key="1">
    <source>
        <dbReference type="RuleBase" id="RU363044"/>
    </source>
</evidence>
<dbReference type="Pfam" id="PF05970">
    <property type="entry name" value="PIF1"/>
    <property type="match status" value="1"/>
</dbReference>
<dbReference type="AlphaFoldDB" id="A0A6J8F468"/>
<evidence type="ECO:0000313" key="6">
    <source>
        <dbReference type="EMBL" id="CAC5426435.1"/>
    </source>
</evidence>
<evidence type="ECO:0000259" key="5">
    <source>
        <dbReference type="Pfam" id="PF20209"/>
    </source>
</evidence>
<accession>A0A6J8F468</accession>
<evidence type="ECO:0000259" key="3">
    <source>
        <dbReference type="Pfam" id="PF05970"/>
    </source>
</evidence>